<dbReference type="PANTHER" id="PTHR11846:SF0">
    <property type="entry name" value="ADENYLOSUCCINATE SYNTHETASE"/>
    <property type="match status" value="1"/>
</dbReference>
<gene>
    <name evidence="6" type="ORF">K0U00_49485</name>
</gene>
<proteinExistence type="predicted"/>
<evidence type="ECO:0000313" key="6">
    <source>
        <dbReference type="EMBL" id="MBW7462110.1"/>
    </source>
</evidence>
<organism evidence="6 7">
    <name type="scientific">Paenibacillus sepulcri</name>
    <dbReference type="NCBI Taxonomy" id="359917"/>
    <lineage>
        <taxon>Bacteria</taxon>
        <taxon>Bacillati</taxon>
        <taxon>Bacillota</taxon>
        <taxon>Bacilli</taxon>
        <taxon>Bacillales</taxon>
        <taxon>Paenibacillaceae</taxon>
        <taxon>Paenibacillus</taxon>
    </lineage>
</organism>
<comment type="caution">
    <text evidence="6">The sequence shown here is derived from an EMBL/GenBank/DDBJ whole genome shotgun (WGS) entry which is preliminary data.</text>
</comment>
<keyword evidence="7" id="KW-1185">Reference proteome</keyword>
<dbReference type="Gene3D" id="3.40.440.10">
    <property type="entry name" value="Adenylosuccinate Synthetase, subunit A, domain 1"/>
    <property type="match status" value="1"/>
</dbReference>
<name>A0ABS7CN19_9BACL</name>
<evidence type="ECO:0000256" key="3">
    <source>
        <dbReference type="ARBA" id="ARBA00022741"/>
    </source>
</evidence>
<keyword evidence="1" id="KW-0436">Ligase</keyword>
<dbReference type="SUPFAM" id="SSF52540">
    <property type="entry name" value="P-loop containing nucleoside triphosphate hydrolases"/>
    <property type="match status" value="1"/>
</dbReference>
<evidence type="ECO:0000256" key="5">
    <source>
        <dbReference type="ARBA" id="ARBA00022842"/>
    </source>
</evidence>
<evidence type="ECO:0000256" key="1">
    <source>
        <dbReference type="ARBA" id="ARBA00022598"/>
    </source>
</evidence>
<dbReference type="Proteomes" id="UP001519887">
    <property type="component" value="Unassembled WGS sequence"/>
</dbReference>
<evidence type="ECO:0000256" key="2">
    <source>
        <dbReference type="ARBA" id="ARBA00022723"/>
    </source>
</evidence>
<evidence type="ECO:0000256" key="4">
    <source>
        <dbReference type="ARBA" id="ARBA00022755"/>
    </source>
</evidence>
<keyword evidence="2" id="KW-0479">Metal-binding</keyword>
<feature type="non-terminal residue" evidence="6">
    <location>
        <position position="39"/>
    </location>
</feature>
<keyword evidence="4" id="KW-0658">Purine biosynthesis</keyword>
<dbReference type="PANTHER" id="PTHR11846">
    <property type="entry name" value="ADENYLOSUCCINATE SYNTHETASE"/>
    <property type="match status" value="1"/>
</dbReference>
<keyword evidence="5" id="KW-0460">Magnesium</keyword>
<dbReference type="Pfam" id="PF00709">
    <property type="entry name" value="Adenylsucc_synt"/>
    <property type="match status" value="1"/>
</dbReference>
<evidence type="ECO:0000313" key="7">
    <source>
        <dbReference type="Proteomes" id="UP001519887"/>
    </source>
</evidence>
<dbReference type="InterPro" id="IPR042109">
    <property type="entry name" value="Adenylosuccinate_synth_dom1"/>
</dbReference>
<dbReference type="EMBL" id="JAHZIK010003591">
    <property type="protein sequence ID" value="MBW7462110.1"/>
    <property type="molecule type" value="Genomic_DNA"/>
</dbReference>
<sequence length="39" mass="4031">MSVTAVVGANWGDEGKGKMTDALAAEARYVVRYQGGSNA</sequence>
<reference evidence="6 7" key="1">
    <citation type="submission" date="2021-07" db="EMBL/GenBank/DDBJ databases">
        <title>Paenibacillus radiodurans sp. nov., isolated from the southeastern edge of Tengger Desert.</title>
        <authorList>
            <person name="Zhang G."/>
        </authorList>
    </citation>
    <scope>NUCLEOTIDE SEQUENCE [LARGE SCALE GENOMIC DNA]</scope>
    <source>
        <strain evidence="6 7">CCM 7311</strain>
    </source>
</reference>
<accession>A0ABS7CN19</accession>
<dbReference type="InterPro" id="IPR001114">
    <property type="entry name" value="Adenylosuccinate_synthetase"/>
</dbReference>
<keyword evidence="3" id="KW-0547">Nucleotide-binding</keyword>
<protein>
    <submittedName>
        <fullName evidence="6">Adenylosuccinate synthetase</fullName>
    </submittedName>
</protein>
<dbReference type="InterPro" id="IPR027417">
    <property type="entry name" value="P-loop_NTPase"/>
</dbReference>